<accession>A0A562ZHB9</accession>
<dbReference type="SUPFAM" id="SSF54909">
    <property type="entry name" value="Dimeric alpha+beta barrel"/>
    <property type="match status" value="1"/>
</dbReference>
<dbReference type="InterPro" id="IPR011008">
    <property type="entry name" value="Dimeric_a/b-barrel"/>
</dbReference>
<dbReference type="RefSeq" id="WP_145896156.1">
    <property type="nucleotide sequence ID" value="NZ_VOBQ01000023.1"/>
</dbReference>
<name>A0A562ZHB9_9BURK</name>
<comment type="caution">
    <text evidence="2">The sequence shown here is derived from an EMBL/GenBank/DDBJ whole genome shotgun (WGS) entry which is preliminary data.</text>
</comment>
<reference evidence="2 3" key="1">
    <citation type="submission" date="2019-07" db="EMBL/GenBank/DDBJ databases">
        <title>Caenimonas sedimenti sp. nov., isolated from activated sludge.</title>
        <authorList>
            <person name="Xu J."/>
        </authorList>
    </citation>
    <scope>NUCLEOTIDE SEQUENCE [LARGE SCALE GENOMIC DNA]</scope>
    <source>
        <strain evidence="2 3">HX-9-20</strain>
    </source>
</reference>
<sequence>MILEIAEIRIAPGQQAAFEEAIQRAITTVAVRAKGMRGYKVNKGIESPERYVLQIFWDTLENHTVDFRQGPLFAEWRAIIGPFFASPPVVEHFTLVTKSD</sequence>
<dbReference type="Proteomes" id="UP000318199">
    <property type="component" value="Unassembled WGS sequence"/>
</dbReference>
<dbReference type="InterPro" id="IPR007138">
    <property type="entry name" value="ABM_dom"/>
</dbReference>
<keyword evidence="2" id="KW-0560">Oxidoreductase</keyword>
<evidence type="ECO:0000259" key="1">
    <source>
        <dbReference type="PROSITE" id="PS51725"/>
    </source>
</evidence>
<organism evidence="2 3">
    <name type="scientific">Caenimonas sedimenti</name>
    <dbReference type="NCBI Taxonomy" id="2596921"/>
    <lineage>
        <taxon>Bacteria</taxon>
        <taxon>Pseudomonadati</taxon>
        <taxon>Pseudomonadota</taxon>
        <taxon>Betaproteobacteria</taxon>
        <taxon>Burkholderiales</taxon>
        <taxon>Comamonadaceae</taxon>
        <taxon>Caenimonas</taxon>
    </lineage>
</organism>
<proteinExistence type="predicted"/>
<keyword evidence="2" id="KW-0503">Monooxygenase</keyword>
<feature type="domain" description="ABM" evidence="1">
    <location>
        <begin position="2"/>
        <end position="93"/>
    </location>
</feature>
<keyword evidence="3" id="KW-1185">Reference proteome</keyword>
<dbReference type="EMBL" id="VOBQ01000023">
    <property type="protein sequence ID" value="TWO67698.1"/>
    <property type="molecule type" value="Genomic_DNA"/>
</dbReference>
<dbReference type="AlphaFoldDB" id="A0A562ZHB9"/>
<dbReference type="PROSITE" id="PS51725">
    <property type="entry name" value="ABM"/>
    <property type="match status" value="1"/>
</dbReference>
<gene>
    <name evidence="2" type="ORF">FN976_25225</name>
</gene>
<evidence type="ECO:0000313" key="2">
    <source>
        <dbReference type="EMBL" id="TWO67698.1"/>
    </source>
</evidence>
<protein>
    <submittedName>
        <fullName evidence="2">Antibiotic biosynthesis monooxygenase</fullName>
    </submittedName>
</protein>
<dbReference type="Pfam" id="PF03992">
    <property type="entry name" value="ABM"/>
    <property type="match status" value="1"/>
</dbReference>
<dbReference type="GO" id="GO:0004497">
    <property type="term" value="F:monooxygenase activity"/>
    <property type="evidence" value="ECO:0007669"/>
    <property type="project" value="UniProtKB-KW"/>
</dbReference>
<evidence type="ECO:0000313" key="3">
    <source>
        <dbReference type="Proteomes" id="UP000318199"/>
    </source>
</evidence>
<dbReference type="Gene3D" id="3.30.70.100">
    <property type="match status" value="1"/>
</dbReference>
<dbReference type="OrthoDB" id="9798157at2"/>